<evidence type="ECO:0000313" key="4">
    <source>
        <dbReference type="Proteomes" id="UP000218209"/>
    </source>
</evidence>
<dbReference type="AlphaFoldDB" id="A0A1X6PJV4"/>
<proteinExistence type="predicted"/>
<name>A0A1X6PJV4_PORUM</name>
<dbReference type="InterPro" id="IPR004360">
    <property type="entry name" value="Glyas_Fos-R_dOase_dom"/>
</dbReference>
<feature type="region of interest" description="Disordered" evidence="1">
    <location>
        <begin position="243"/>
        <end position="275"/>
    </location>
</feature>
<dbReference type="Gene3D" id="3.10.180.10">
    <property type="entry name" value="2,3-Dihydroxybiphenyl 1,2-Dioxygenase, domain 1"/>
    <property type="match status" value="1"/>
</dbReference>
<feature type="compositionally biased region" description="Basic residues" evidence="1">
    <location>
        <begin position="253"/>
        <end position="263"/>
    </location>
</feature>
<dbReference type="Pfam" id="PF00903">
    <property type="entry name" value="Glyoxalase"/>
    <property type="match status" value="1"/>
</dbReference>
<reference evidence="3 4" key="1">
    <citation type="submission" date="2017-03" db="EMBL/GenBank/DDBJ databases">
        <title>WGS assembly of Porphyra umbilicalis.</title>
        <authorList>
            <person name="Brawley S.H."/>
            <person name="Blouin N.A."/>
            <person name="Ficko-Blean E."/>
            <person name="Wheeler G.L."/>
            <person name="Lohr M."/>
            <person name="Goodson H.V."/>
            <person name="Jenkins J.W."/>
            <person name="Blaby-Haas C.E."/>
            <person name="Helliwell K.E."/>
            <person name="Chan C."/>
            <person name="Marriage T."/>
            <person name="Bhattacharya D."/>
            <person name="Klein A.S."/>
            <person name="Badis Y."/>
            <person name="Brodie J."/>
            <person name="Cao Y."/>
            <person name="Collen J."/>
            <person name="Dittami S.M."/>
            <person name="Gachon C.M."/>
            <person name="Green B.R."/>
            <person name="Karpowicz S."/>
            <person name="Kim J.W."/>
            <person name="Kudahl U."/>
            <person name="Lin S."/>
            <person name="Michel G."/>
            <person name="Mittag M."/>
            <person name="Olson B.J."/>
            <person name="Pangilinan J."/>
            <person name="Peng Y."/>
            <person name="Qiu H."/>
            <person name="Shu S."/>
            <person name="Singer J.T."/>
            <person name="Smith A.G."/>
            <person name="Sprecher B.N."/>
            <person name="Wagner V."/>
            <person name="Wang W."/>
            <person name="Wang Z.-Y."/>
            <person name="Yan J."/>
            <person name="Yarish C."/>
            <person name="Zoeuner-Riek S."/>
            <person name="Zhuang Y."/>
            <person name="Zou Y."/>
            <person name="Lindquist E.A."/>
            <person name="Grimwood J."/>
            <person name="Barry K."/>
            <person name="Rokhsar D.S."/>
            <person name="Schmutz J."/>
            <person name="Stiller J.W."/>
            <person name="Grossman A.R."/>
            <person name="Prochnik S.E."/>
        </authorList>
    </citation>
    <scope>NUCLEOTIDE SEQUENCE [LARGE SCALE GENOMIC DNA]</scope>
    <source>
        <strain evidence="3">4086291</strain>
    </source>
</reference>
<feature type="domain" description="Glyoxalase/fosfomycin resistance/dioxygenase" evidence="2">
    <location>
        <begin position="112"/>
        <end position="241"/>
    </location>
</feature>
<accession>A0A1X6PJV4</accession>
<evidence type="ECO:0000256" key="1">
    <source>
        <dbReference type="SAM" id="MobiDB-lite"/>
    </source>
</evidence>
<dbReference type="SUPFAM" id="SSF54593">
    <property type="entry name" value="Glyoxalase/Bleomycin resistance protein/Dihydroxybiphenyl dioxygenase"/>
    <property type="match status" value="1"/>
</dbReference>
<dbReference type="Proteomes" id="UP000218209">
    <property type="component" value="Unassembled WGS sequence"/>
</dbReference>
<evidence type="ECO:0000259" key="2">
    <source>
        <dbReference type="Pfam" id="PF00903"/>
    </source>
</evidence>
<organism evidence="3 4">
    <name type="scientific">Porphyra umbilicalis</name>
    <name type="common">Purple laver</name>
    <name type="synonym">Red alga</name>
    <dbReference type="NCBI Taxonomy" id="2786"/>
    <lineage>
        <taxon>Eukaryota</taxon>
        <taxon>Rhodophyta</taxon>
        <taxon>Bangiophyceae</taxon>
        <taxon>Bangiales</taxon>
        <taxon>Bangiaceae</taxon>
        <taxon>Porphyra</taxon>
    </lineage>
</organism>
<dbReference type="InterPro" id="IPR029068">
    <property type="entry name" value="Glyas_Bleomycin-R_OHBP_Dase"/>
</dbReference>
<gene>
    <name evidence="3" type="ORF">BU14_0025s0030</name>
</gene>
<evidence type="ECO:0000313" key="3">
    <source>
        <dbReference type="EMBL" id="OSX81149.1"/>
    </source>
</evidence>
<protein>
    <recommendedName>
        <fullName evidence="2">Glyoxalase/fosfomycin resistance/dioxygenase domain-containing protein</fullName>
    </recommendedName>
</protein>
<dbReference type="EMBL" id="KV918765">
    <property type="protein sequence ID" value="OSX81149.1"/>
    <property type="molecule type" value="Genomic_DNA"/>
</dbReference>
<sequence>MSLPHRPHPANASHTCSSRTTYLILPRSYPRQAPLPYLPRSSPHALMDTNTPTTETAPAVAAAPAAAAPKANAKPAAAAPETDAKATAAVADAPTKTPPAPATKIEAAVPCLIVNDMAASLDFYLNVVGFKMTMGINKEHKATDKTPAAWPSVDFAMLSSTGVHGSPGELMLEIRNPDSPAGALVGAGPLGVGVSLYLRGPDPDAIHAALPPTVKVLVPPHNEWYGMRELTLADPNGYVVALGRETGEPRARPSQRRRGRRTAMRPSRTQGRKLG</sequence>
<keyword evidence="4" id="KW-1185">Reference proteome</keyword>